<feature type="domain" description="EamA" evidence="7">
    <location>
        <begin position="15"/>
        <end position="150"/>
    </location>
</feature>
<comment type="similarity">
    <text evidence="2">Belongs to the EamA transporter family.</text>
</comment>
<feature type="transmembrane region" description="Helical" evidence="6">
    <location>
        <begin position="220"/>
        <end position="241"/>
    </location>
</feature>
<protein>
    <submittedName>
        <fullName evidence="8">Drug/metabolite transporter, DME family</fullName>
    </submittedName>
</protein>
<evidence type="ECO:0000313" key="9">
    <source>
        <dbReference type="Proteomes" id="UP000184363"/>
    </source>
</evidence>
<feature type="transmembrane region" description="Helical" evidence="6">
    <location>
        <begin position="104"/>
        <end position="122"/>
    </location>
</feature>
<evidence type="ECO:0000256" key="2">
    <source>
        <dbReference type="ARBA" id="ARBA00007362"/>
    </source>
</evidence>
<dbReference type="GO" id="GO:0016020">
    <property type="term" value="C:membrane"/>
    <property type="evidence" value="ECO:0007669"/>
    <property type="project" value="UniProtKB-SubCell"/>
</dbReference>
<feature type="transmembrane region" description="Helical" evidence="6">
    <location>
        <begin position="48"/>
        <end position="66"/>
    </location>
</feature>
<evidence type="ECO:0000313" key="8">
    <source>
        <dbReference type="EMBL" id="SHK91510.1"/>
    </source>
</evidence>
<feature type="transmembrane region" description="Helical" evidence="6">
    <location>
        <begin position="188"/>
        <end position="208"/>
    </location>
</feature>
<dbReference type="InterPro" id="IPR037185">
    <property type="entry name" value="EmrE-like"/>
</dbReference>
<feature type="transmembrane region" description="Helical" evidence="6">
    <location>
        <begin position="78"/>
        <end position="98"/>
    </location>
</feature>
<dbReference type="RefSeq" id="WP_073458363.1">
    <property type="nucleotide sequence ID" value="NZ_CALGVN010000014.1"/>
</dbReference>
<feature type="transmembrane region" description="Helical" evidence="6">
    <location>
        <begin position="276"/>
        <end position="293"/>
    </location>
</feature>
<dbReference type="OrthoDB" id="4554113at2"/>
<dbReference type="Pfam" id="PF00892">
    <property type="entry name" value="EamA"/>
    <property type="match status" value="2"/>
</dbReference>
<dbReference type="InterPro" id="IPR050638">
    <property type="entry name" value="AA-Vitamin_Transporters"/>
</dbReference>
<comment type="subcellular location">
    <subcellularLocation>
        <location evidence="1">Membrane</location>
        <topology evidence="1">Multi-pass membrane protein</topology>
    </subcellularLocation>
</comment>
<evidence type="ECO:0000259" key="7">
    <source>
        <dbReference type="Pfam" id="PF00892"/>
    </source>
</evidence>
<sequence>MHVSSSTSTPGRARSGVPLLALAGVLWGTGGLLGQALAGATGLSAVAVAGYRLAGGGLLLCALGLLVRRALPRSRAAWWRVAVIGVLAALFQCGYFAAVATTSVSLATLVTIGSSPIAVLVVERVARLRPIGPRAVLGVGAAVAGLVLLVGPSGELGPGLLAAAAAGCAFALMTVLQARPVADLDASATVGPAFVVGGALVLPVAALLPGGLAFAPTPGALILLAAFAVAPTALAYTAYFAGLRTAPAGVGAVLALLEPVTAAVLAALLLGDRIGITGWIGAAVLCGAVLVTATDRTSYRTAPVRTA</sequence>
<dbReference type="EMBL" id="FRAP01000014">
    <property type="protein sequence ID" value="SHK91510.1"/>
    <property type="molecule type" value="Genomic_DNA"/>
</dbReference>
<keyword evidence="9" id="KW-1185">Reference proteome</keyword>
<dbReference type="InterPro" id="IPR000620">
    <property type="entry name" value="EamA_dom"/>
</dbReference>
<dbReference type="PANTHER" id="PTHR32322">
    <property type="entry name" value="INNER MEMBRANE TRANSPORTER"/>
    <property type="match status" value="1"/>
</dbReference>
<name>A0A1M6WCM5_PSETH</name>
<dbReference type="Proteomes" id="UP000184363">
    <property type="component" value="Unassembled WGS sequence"/>
</dbReference>
<organism evidence="8 9">
    <name type="scientific">Pseudonocardia thermophila</name>
    <dbReference type="NCBI Taxonomy" id="1848"/>
    <lineage>
        <taxon>Bacteria</taxon>
        <taxon>Bacillati</taxon>
        <taxon>Actinomycetota</taxon>
        <taxon>Actinomycetes</taxon>
        <taxon>Pseudonocardiales</taxon>
        <taxon>Pseudonocardiaceae</taxon>
        <taxon>Pseudonocardia</taxon>
    </lineage>
</organism>
<gene>
    <name evidence="8" type="ORF">SAMN05443637_11498</name>
</gene>
<dbReference type="SUPFAM" id="SSF103481">
    <property type="entry name" value="Multidrug resistance efflux transporter EmrE"/>
    <property type="match status" value="2"/>
</dbReference>
<evidence type="ECO:0000256" key="1">
    <source>
        <dbReference type="ARBA" id="ARBA00004141"/>
    </source>
</evidence>
<accession>A0A1M6WCM5</accession>
<evidence type="ECO:0000256" key="4">
    <source>
        <dbReference type="ARBA" id="ARBA00022989"/>
    </source>
</evidence>
<keyword evidence="3 6" id="KW-0812">Transmembrane</keyword>
<feature type="transmembrane region" description="Helical" evidence="6">
    <location>
        <begin position="134"/>
        <end position="151"/>
    </location>
</feature>
<keyword evidence="4 6" id="KW-1133">Transmembrane helix</keyword>
<proteinExistence type="inferred from homology"/>
<feature type="transmembrane region" description="Helical" evidence="6">
    <location>
        <begin position="157"/>
        <end position="176"/>
    </location>
</feature>
<evidence type="ECO:0000256" key="5">
    <source>
        <dbReference type="ARBA" id="ARBA00023136"/>
    </source>
</evidence>
<keyword evidence="5 6" id="KW-0472">Membrane</keyword>
<evidence type="ECO:0000256" key="3">
    <source>
        <dbReference type="ARBA" id="ARBA00022692"/>
    </source>
</evidence>
<feature type="transmembrane region" description="Helical" evidence="6">
    <location>
        <begin position="248"/>
        <end position="270"/>
    </location>
</feature>
<dbReference type="PANTHER" id="PTHR32322:SF2">
    <property type="entry name" value="EAMA DOMAIN-CONTAINING PROTEIN"/>
    <property type="match status" value="1"/>
</dbReference>
<reference evidence="8 9" key="1">
    <citation type="submission" date="2016-11" db="EMBL/GenBank/DDBJ databases">
        <authorList>
            <person name="Jaros S."/>
            <person name="Januszkiewicz K."/>
            <person name="Wedrychowicz H."/>
        </authorList>
    </citation>
    <scope>NUCLEOTIDE SEQUENCE [LARGE SCALE GENOMIC DNA]</scope>
    <source>
        <strain evidence="8 9">DSM 43832</strain>
    </source>
</reference>
<dbReference type="AlphaFoldDB" id="A0A1M6WCM5"/>
<dbReference type="STRING" id="1848.SAMN05443637_11498"/>
<evidence type="ECO:0000256" key="6">
    <source>
        <dbReference type="SAM" id="Phobius"/>
    </source>
</evidence>
<feature type="domain" description="EamA" evidence="7">
    <location>
        <begin position="158"/>
        <end position="292"/>
    </location>
</feature>